<reference evidence="3" key="1">
    <citation type="submission" date="2018-05" db="EMBL/GenBank/DDBJ databases">
        <authorList>
            <person name="Li Y."/>
        </authorList>
    </citation>
    <scope>NUCLEOTIDE SEQUENCE [LARGE SCALE GENOMIC DNA]</scope>
    <source>
        <strain evidence="3">sk1b4</strain>
    </source>
</reference>
<dbReference type="Gene3D" id="3.40.50.10330">
    <property type="entry name" value="Probable inorganic polyphosphate/atp-NAD kinase, domain 1"/>
    <property type="match status" value="1"/>
</dbReference>
<dbReference type="GO" id="GO:0016301">
    <property type="term" value="F:kinase activity"/>
    <property type="evidence" value="ECO:0007669"/>
    <property type="project" value="UniProtKB-KW"/>
</dbReference>
<dbReference type="Pfam" id="PF19279">
    <property type="entry name" value="YegS_C"/>
    <property type="match status" value="1"/>
</dbReference>
<keyword evidence="3" id="KW-1185">Reference proteome</keyword>
<keyword evidence="2" id="KW-0418">Kinase</keyword>
<organism evidence="2 3">
    <name type="scientific">Ancrocorticia populi</name>
    <dbReference type="NCBI Taxonomy" id="2175228"/>
    <lineage>
        <taxon>Bacteria</taxon>
        <taxon>Bacillati</taxon>
        <taxon>Actinomycetota</taxon>
        <taxon>Actinomycetes</taxon>
        <taxon>Actinomycetales</taxon>
        <taxon>Actinomycetaceae</taxon>
        <taxon>Ancrocorticia</taxon>
    </lineage>
</organism>
<dbReference type="InterPro" id="IPR004363">
    <property type="entry name" value="Methylgl_synth"/>
</dbReference>
<gene>
    <name evidence="2" type="ORF">DD236_00970</name>
</gene>
<evidence type="ECO:0000313" key="3">
    <source>
        <dbReference type="Proteomes" id="UP000245283"/>
    </source>
</evidence>
<dbReference type="PANTHER" id="PTHR30492:SF0">
    <property type="entry name" value="METHYLGLYOXAL SYNTHASE"/>
    <property type="match status" value="1"/>
</dbReference>
<dbReference type="EMBL" id="QETB01000001">
    <property type="protein sequence ID" value="PWF27016.1"/>
    <property type="molecule type" value="Genomic_DNA"/>
</dbReference>
<evidence type="ECO:0000313" key="2">
    <source>
        <dbReference type="EMBL" id="PWF27016.1"/>
    </source>
</evidence>
<proteinExistence type="predicted"/>
<dbReference type="GO" id="GO:0008929">
    <property type="term" value="F:methylglyoxal synthase activity"/>
    <property type="evidence" value="ECO:0007669"/>
    <property type="project" value="InterPro"/>
</dbReference>
<dbReference type="InterPro" id="IPR045540">
    <property type="entry name" value="YegS/DAGK_C"/>
</dbReference>
<keyword evidence="2" id="KW-0808">Transferase</keyword>
<sequence>MAMIWIALLALLVALVALFVAIWLRGQVHALQLALQQLQGNEHEQPRGDGPICVVYNPSKDADFEEMKRVVAESAADAGFEEPIWLATTKEDPGVGQVRHALELGASVVIAAGGDGTVRLVAGELAGTGVPMGLLPVGTGNLLARNLGLPLDSIRNLASIAVTGRSRRVDVGWLSADEGEKVPFVVIAGLGFDAQVMNSADDDLKRVLGWSAYVVSGVKHLKEKRLQATVATGSHEFPIEARSIMFANCGGLPGGLMLAPDARIDDGWLDIAVMDTKGGILGWGDLVRRIGLQKFGMQDKMLPEAGSIDFRRTQSARVEIEEPELVQADGDPLGWAKSVTASIEKGALLVRVG</sequence>
<comment type="caution">
    <text evidence="2">The sequence shown here is derived from an EMBL/GenBank/DDBJ whole genome shotgun (WGS) entry which is preliminary data.</text>
</comment>
<evidence type="ECO:0000259" key="1">
    <source>
        <dbReference type="PROSITE" id="PS50146"/>
    </source>
</evidence>
<dbReference type="InterPro" id="IPR001206">
    <property type="entry name" value="Diacylglycerol_kinase_cat_dom"/>
</dbReference>
<dbReference type="InterPro" id="IPR017438">
    <property type="entry name" value="ATP-NAD_kinase_N"/>
</dbReference>
<dbReference type="InterPro" id="IPR016064">
    <property type="entry name" value="NAD/diacylglycerol_kinase_sf"/>
</dbReference>
<dbReference type="PROSITE" id="PS50146">
    <property type="entry name" value="DAGK"/>
    <property type="match status" value="1"/>
</dbReference>
<name>A0A2V1K6E5_9ACTO</name>
<dbReference type="Gene3D" id="2.60.200.40">
    <property type="match status" value="1"/>
</dbReference>
<protein>
    <submittedName>
        <fullName evidence="2">Diacylglycerol kinase</fullName>
    </submittedName>
</protein>
<dbReference type="Proteomes" id="UP000245283">
    <property type="component" value="Unassembled WGS sequence"/>
</dbReference>
<feature type="domain" description="DAGKc" evidence="1">
    <location>
        <begin position="47"/>
        <end position="178"/>
    </location>
</feature>
<dbReference type="SUPFAM" id="SSF111331">
    <property type="entry name" value="NAD kinase/diacylglycerol kinase-like"/>
    <property type="match status" value="1"/>
</dbReference>
<dbReference type="Pfam" id="PF00781">
    <property type="entry name" value="DAGK_cat"/>
    <property type="match status" value="1"/>
</dbReference>
<accession>A0A2V1K6E5</accession>
<dbReference type="GO" id="GO:0005829">
    <property type="term" value="C:cytosol"/>
    <property type="evidence" value="ECO:0007669"/>
    <property type="project" value="TreeGrafter"/>
</dbReference>
<dbReference type="PANTHER" id="PTHR30492">
    <property type="entry name" value="METHYLGLYOXAL SYNTHASE"/>
    <property type="match status" value="1"/>
</dbReference>
<dbReference type="GO" id="GO:0019242">
    <property type="term" value="P:methylglyoxal biosynthetic process"/>
    <property type="evidence" value="ECO:0007669"/>
    <property type="project" value="InterPro"/>
</dbReference>
<dbReference type="SMART" id="SM00046">
    <property type="entry name" value="DAGKc"/>
    <property type="match status" value="1"/>
</dbReference>
<dbReference type="AlphaFoldDB" id="A0A2V1K6E5"/>